<gene>
    <name evidence="2" type="ORF">V6N11_010672</name>
</gene>
<organism evidence="2 3">
    <name type="scientific">Hibiscus sabdariffa</name>
    <name type="common">roselle</name>
    <dbReference type="NCBI Taxonomy" id="183260"/>
    <lineage>
        <taxon>Eukaryota</taxon>
        <taxon>Viridiplantae</taxon>
        <taxon>Streptophyta</taxon>
        <taxon>Embryophyta</taxon>
        <taxon>Tracheophyta</taxon>
        <taxon>Spermatophyta</taxon>
        <taxon>Magnoliopsida</taxon>
        <taxon>eudicotyledons</taxon>
        <taxon>Gunneridae</taxon>
        <taxon>Pentapetalae</taxon>
        <taxon>rosids</taxon>
        <taxon>malvids</taxon>
        <taxon>Malvales</taxon>
        <taxon>Malvaceae</taxon>
        <taxon>Malvoideae</taxon>
        <taxon>Hibiscus</taxon>
    </lineage>
</organism>
<dbReference type="EMBL" id="JBBPBN010000016">
    <property type="protein sequence ID" value="KAK9020655.1"/>
    <property type="molecule type" value="Genomic_DNA"/>
</dbReference>
<name>A0ABR2S5Z5_9ROSI</name>
<reference evidence="2 3" key="1">
    <citation type="journal article" date="2024" name="G3 (Bethesda)">
        <title>Genome assembly of Hibiscus sabdariffa L. provides insights into metabolisms of medicinal natural products.</title>
        <authorList>
            <person name="Kim T."/>
        </authorList>
    </citation>
    <scope>NUCLEOTIDE SEQUENCE [LARGE SCALE GENOMIC DNA]</scope>
    <source>
        <strain evidence="2">TK-2024</strain>
        <tissue evidence="2">Old leaves</tissue>
    </source>
</reference>
<proteinExistence type="predicted"/>
<evidence type="ECO:0000313" key="3">
    <source>
        <dbReference type="Proteomes" id="UP001396334"/>
    </source>
</evidence>
<feature type="region of interest" description="Disordered" evidence="1">
    <location>
        <begin position="65"/>
        <end position="84"/>
    </location>
</feature>
<evidence type="ECO:0000313" key="2">
    <source>
        <dbReference type="EMBL" id="KAK9020655.1"/>
    </source>
</evidence>
<sequence length="281" mass="31200">MLDSEPSPLTAPLFSPALNSPFLSLGTQITQKACSFVISAVWSSSSERHCQSFFLGLFWEAAKGGNERPRGQARAPMTRGQDDSFPPNVKVSIENRFWWLLADLSTMVQWSVLEMACEVSGIKKASKSVSTSSQMMLKLCSLAISDEWNVLAVKHHLSSSTGSCKSDGVWTVKCFIVIHGLVSFAGMTISERWRKLAIPRTMVKENKYKEGELNLPQQSGLLSDWLPSSLSLCFQTTPLTIGEATVGEKMWFSPECICLIVLADNNQWMDDKAFKIPLYES</sequence>
<accession>A0ABR2S5Z5</accession>
<comment type="caution">
    <text evidence="2">The sequence shown here is derived from an EMBL/GenBank/DDBJ whole genome shotgun (WGS) entry which is preliminary data.</text>
</comment>
<dbReference type="Proteomes" id="UP001396334">
    <property type="component" value="Unassembled WGS sequence"/>
</dbReference>
<evidence type="ECO:0000256" key="1">
    <source>
        <dbReference type="SAM" id="MobiDB-lite"/>
    </source>
</evidence>
<keyword evidence="3" id="KW-1185">Reference proteome</keyword>
<protein>
    <submittedName>
        <fullName evidence="2">Uncharacterized protein</fullName>
    </submittedName>
</protein>